<keyword evidence="4" id="KW-1185">Reference proteome</keyword>
<evidence type="ECO:0000313" key="3">
    <source>
        <dbReference type="EMBL" id="TPW74044.1"/>
    </source>
</evidence>
<sequence>MTSPTVQLDALENEFTITRLDAAAAIPPQLLTAEGIVSITRTERELSIVTSTAIAPDAPAHRRDAGWVGWYVSGEIPFGLTGVVASLVQPLAAASCPVFVVSTFDSDLLLVPSASRDLAEATLRDAGHRL</sequence>
<proteinExistence type="predicted"/>
<evidence type="ECO:0000313" key="4">
    <source>
        <dbReference type="Proteomes" id="UP000316252"/>
    </source>
</evidence>
<accession>A0A506XN23</accession>
<name>A0A506XN23_9MICO</name>
<dbReference type="OrthoDB" id="5615858at2"/>
<dbReference type="SUPFAM" id="SSF55021">
    <property type="entry name" value="ACT-like"/>
    <property type="match status" value="2"/>
</dbReference>
<dbReference type="AlphaFoldDB" id="A0A506XN23"/>
<feature type="domain" description="CASTOR ACT" evidence="1">
    <location>
        <begin position="71"/>
        <end position="125"/>
    </location>
</feature>
<reference evidence="3 4" key="1">
    <citation type="submission" date="2019-06" db="EMBL/GenBank/DDBJ databases">
        <authorList>
            <person name="Li F."/>
        </authorList>
    </citation>
    <scope>NUCLEOTIDE SEQUENCE [LARGE SCALE GENOMIC DNA]</scope>
    <source>
        <strain evidence="3 4">10F1D-1</strain>
    </source>
</reference>
<dbReference type="InterPro" id="IPR016540">
    <property type="entry name" value="UCP008459"/>
</dbReference>
<dbReference type="PANTHER" id="PTHR31131:SF6">
    <property type="entry name" value="CASTOR ACT DOMAIN-CONTAINING PROTEIN"/>
    <property type="match status" value="1"/>
</dbReference>
<evidence type="ECO:0000259" key="2">
    <source>
        <dbReference type="Pfam" id="PF21631"/>
    </source>
</evidence>
<dbReference type="Proteomes" id="UP000316252">
    <property type="component" value="Unassembled WGS sequence"/>
</dbReference>
<comment type="caution">
    <text evidence="3">The sequence shown here is derived from an EMBL/GenBank/DDBJ whole genome shotgun (WGS) entry which is preliminary data.</text>
</comment>
<evidence type="ECO:0000259" key="1">
    <source>
        <dbReference type="Pfam" id="PF13840"/>
    </source>
</evidence>
<feature type="domain" description="A9CJY8-like N-terminal" evidence="2">
    <location>
        <begin position="14"/>
        <end position="51"/>
    </location>
</feature>
<organism evidence="3 4">
    <name type="scientific">Schumannella soli</name>
    <dbReference type="NCBI Taxonomy" id="2590779"/>
    <lineage>
        <taxon>Bacteria</taxon>
        <taxon>Bacillati</taxon>
        <taxon>Actinomycetota</taxon>
        <taxon>Actinomycetes</taxon>
        <taxon>Micrococcales</taxon>
        <taxon>Microbacteriaceae</taxon>
        <taxon>Schumannella</taxon>
    </lineage>
</organism>
<protein>
    <submittedName>
        <fullName evidence="3">ACT domain-containing protein</fullName>
    </submittedName>
</protein>
<dbReference type="EMBL" id="VHQG01000005">
    <property type="protein sequence ID" value="TPW74044.1"/>
    <property type="molecule type" value="Genomic_DNA"/>
</dbReference>
<dbReference type="InterPro" id="IPR049447">
    <property type="entry name" value="A9CJY8-like_N"/>
</dbReference>
<dbReference type="Gene3D" id="3.30.2130.10">
    <property type="entry name" value="VC0802-like"/>
    <property type="match status" value="1"/>
</dbReference>
<dbReference type="InterPro" id="IPR051719">
    <property type="entry name" value="CASTOR_mTORC1"/>
</dbReference>
<dbReference type="RefSeq" id="WP_141164623.1">
    <property type="nucleotide sequence ID" value="NZ_VHQG01000005.1"/>
</dbReference>
<dbReference type="PANTHER" id="PTHR31131">
    <property type="entry name" value="CHROMOSOME 1, WHOLE GENOME SHOTGUN SEQUENCE"/>
    <property type="match status" value="1"/>
</dbReference>
<dbReference type="InterPro" id="IPR027795">
    <property type="entry name" value="CASTOR_ACT_dom"/>
</dbReference>
<dbReference type="Pfam" id="PF21631">
    <property type="entry name" value="A9CJY8-like_N"/>
    <property type="match status" value="1"/>
</dbReference>
<dbReference type="Pfam" id="PF13840">
    <property type="entry name" value="ACT_7"/>
    <property type="match status" value="1"/>
</dbReference>
<dbReference type="InterPro" id="IPR045865">
    <property type="entry name" value="ACT-like_dom_sf"/>
</dbReference>
<gene>
    <name evidence="3" type="ORF">FJ657_15460</name>
</gene>
<dbReference type="PIRSF" id="PIRSF008459">
    <property type="entry name" value="UCP008459"/>
    <property type="match status" value="1"/>
</dbReference>